<dbReference type="OrthoDB" id="9769991at2"/>
<organism evidence="1 2">
    <name type="scientific">Paraburkholderia atlantica</name>
    <dbReference type="NCBI Taxonomy" id="2654982"/>
    <lineage>
        <taxon>Bacteria</taxon>
        <taxon>Pseudomonadati</taxon>
        <taxon>Pseudomonadota</taxon>
        <taxon>Betaproteobacteria</taxon>
        <taxon>Burkholderiales</taxon>
        <taxon>Burkholderiaceae</taxon>
        <taxon>Paraburkholderia</taxon>
    </lineage>
</organism>
<sequence>MPSPLVERAMGAVAHLIDRFASSLDFYWDIRMSVLEQWMLESYPEVVENLQSNGMYADFAARLDADREELVNAAATVSAILKYGFDDILEHDLDRHLVLSRLSSRIWSRDVQHLDRATALVSSLLDKHTPSDRIPHYCSLLEAAAKHATIQLRDESWGWCDILEAKTASLDVAHLITREHFPCNAAAYTNEEYALVVRLPEGTDLPSLVAPNFVSSVNIRAGDGPAERSIVFSGLPFRIPMVANEQTLRRFRNFLPVLYLHDEGSLLVEYPWTPVTDFVRCLYPSIDMDMPPELDEESDELQDFQAAHPHTARISEIRPMPLKEGPYISQRQRSRLNWDLAEISF</sequence>
<name>A0A7W8Q3G0_PARAM</name>
<evidence type="ECO:0000313" key="2">
    <source>
        <dbReference type="Proteomes" id="UP000592780"/>
    </source>
</evidence>
<evidence type="ECO:0000313" key="1">
    <source>
        <dbReference type="EMBL" id="MBB5422643.1"/>
    </source>
</evidence>
<accession>A0A7W8Q3G0</accession>
<dbReference type="AlphaFoldDB" id="A0A7W8Q3G0"/>
<proteinExistence type="predicted"/>
<dbReference type="EMBL" id="JACHDD010000001">
    <property type="protein sequence ID" value="MBB5422643.1"/>
    <property type="molecule type" value="Genomic_DNA"/>
</dbReference>
<comment type="caution">
    <text evidence="1">The sequence shown here is derived from an EMBL/GenBank/DDBJ whole genome shotgun (WGS) entry which is preliminary data.</text>
</comment>
<gene>
    <name evidence="1" type="ORF">HDG40_000784</name>
</gene>
<protein>
    <submittedName>
        <fullName evidence="1">Uncharacterized protein</fullName>
    </submittedName>
</protein>
<reference evidence="1 2" key="1">
    <citation type="submission" date="2020-08" db="EMBL/GenBank/DDBJ databases">
        <title>Genomic Encyclopedia of Type Strains, Phase IV (KMG-V): Genome sequencing to study the core and pangenomes of soil and plant-associated prokaryotes.</title>
        <authorList>
            <person name="Whitman W."/>
        </authorList>
    </citation>
    <scope>NUCLEOTIDE SEQUENCE [LARGE SCALE GENOMIC DNA]</scope>
    <source>
        <strain evidence="1 2">JPY158</strain>
    </source>
</reference>
<keyword evidence="2" id="KW-1185">Reference proteome</keyword>
<dbReference type="RefSeq" id="WP_157646326.1">
    <property type="nucleotide sequence ID" value="NZ_JACHDD010000001.1"/>
</dbReference>
<dbReference type="Proteomes" id="UP000592780">
    <property type="component" value="Unassembled WGS sequence"/>
</dbReference>